<dbReference type="InterPro" id="IPR024075">
    <property type="entry name" value="DNA-dir_RNA_pol_helix_hairp_sf"/>
</dbReference>
<dbReference type="Pfam" id="PF00940">
    <property type="entry name" value="RNA_pol"/>
    <property type="match status" value="1"/>
</dbReference>
<dbReference type="SUPFAM" id="SSF56672">
    <property type="entry name" value="DNA/RNA polymerases"/>
    <property type="match status" value="1"/>
</dbReference>
<name>K1X9F9_MARBU</name>
<gene>
    <name evidence="14" type="ORF">MBM_00814</name>
</gene>
<feature type="region of interest" description="Disordered" evidence="12">
    <location>
        <begin position="1327"/>
        <end position="1347"/>
    </location>
</feature>
<comment type="catalytic activity">
    <reaction evidence="10 11">
        <text>RNA(n) + a ribonucleoside 5'-triphosphate = RNA(n+1) + diphosphate</text>
        <dbReference type="Rhea" id="RHEA:21248"/>
        <dbReference type="Rhea" id="RHEA-COMP:14527"/>
        <dbReference type="Rhea" id="RHEA-COMP:17342"/>
        <dbReference type="ChEBI" id="CHEBI:33019"/>
        <dbReference type="ChEBI" id="CHEBI:61557"/>
        <dbReference type="ChEBI" id="CHEBI:140395"/>
        <dbReference type="EC" id="2.7.7.6"/>
    </reaction>
</comment>
<feature type="domain" description="DNA-directed RNA polymerase N-terminal" evidence="13">
    <location>
        <begin position="357"/>
        <end position="686"/>
    </location>
</feature>
<dbReference type="GO" id="GO:0003899">
    <property type="term" value="F:DNA-directed RNA polymerase activity"/>
    <property type="evidence" value="ECO:0007669"/>
    <property type="project" value="UniProtKB-EC"/>
</dbReference>
<evidence type="ECO:0000256" key="1">
    <source>
        <dbReference type="ARBA" id="ARBA00004026"/>
    </source>
</evidence>
<dbReference type="FunCoup" id="K1X9F9">
    <property type="interactions" value="235"/>
</dbReference>
<evidence type="ECO:0000313" key="15">
    <source>
        <dbReference type="Proteomes" id="UP000006753"/>
    </source>
</evidence>
<dbReference type="InterPro" id="IPR029262">
    <property type="entry name" value="RPOL_N"/>
</dbReference>
<dbReference type="OrthoDB" id="276422at2759"/>
<evidence type="ECO:0000256" key="7">
    <source>
        <dbReference type="ARBA" id="ARBA00022946"/>
    </source>
</evidence>
<dbReference type="EC" id="2.7.7.6" evidence="11"/>
<dbReference type="SMART" id="SM01311">
    <property type="entry name" value="RPOL_N"/>
    <property type="match status" value="1"/>
</dbReference>
<dbReference type="EMBL" id="JH921428">
    <property type="protein sequence ID" value="EKD21701.1"/>
    <property type="molecule type" value="Genomic_DNA"/>
</dbReference>
<dbReference type="PANTHER" id="PTHR10102">
    <property type="entry name" value="DNA-DIRECTED RNA POLYMERASE, MITOCHONDRIAL"/>
    <property type="match status" value="1"/>
</dbReference>
<evidence type="ECO:0000313" key="14">
    <source>
        <dbReference type="EMBL" id="EKD21701.1"/>
    </source>
</evidence>
<dbReference type="InterPro" id="IPR043502">
    <property type="entry name" value="DNA/RNA_pol_sf"/>
</dbReference>
<dbReference type="GO" id="GO:0034245">
    <property type="term" value="C:mitochondrial DNA-directed RNA polymerase complex"/>
    <property type="evidence" value="ECO:0007669"/>
    <property type="project" value="TreeGrafter"/>
</dbReference>
<dbReference type="GO" id="GO:0006390">
    <property type="term" value="P:mitochondrial transcription"/>
    <property type="evidence" value="ECO:0007669"/>
    <property type="project" value="TreeGrafter"/>
</dbReference>
<evidence type="ECO:0000256" key="3">
    <source>
        <dbReference type="ARBA" id="ARBA00009493"/>
    </source>
</evidence>
<evidence type="ECO:0000256" key="8">
    <source>
        <dbReference type="ARBA" id="ARBA00023128"/>
    </source>
</evidence>
<keyword evidence="8" id="KW-0496">Mitochondrion</keyword>
<dbReference type="Gene3D" id="1.10.1320.10">
    <property type="entry name" value="DNA-directed RNA polymerase, N-terminal domain"/>
    <property type="match status" value="1"/>
</dbReference>
<dbReference type="Gene3D" id="1.10.150.20">
    <property type="entry name" value="5' to 3' exonuclease, C-terminal subdomain"/>
    <property type="match status" value="1"/>
</dbReference>
<comment type="subcellular location">
    <subcellularLocation>
        <location evidence="2">Mitochondrion</location>
    </subcellularLocation>
</comment>
<dbReference type="Gene3D" id="1.10.287.260">
    <property type="match status" value="1"/>
</dbReference>
<dbReference type="PROSITE" id="PS00900">
    <property type="entry name" value="RNA_POL_PHAGE_1"/>
    <property type="match status" value="1"/>
</dbReference>
<feature type="region of interest" description="Disordered" evidence="12">
    <location>
        <begin position="92"/>
        <end position="126"/>
    </location>
</feature>
<reference evidence="14 15" key="1">
    <citation type="journal article" date="2012" name="BMC Genomics">
        <title>Sequencing the genome of Marssonina brunnea reveals fungus-poplar co-evolution.</title>
        <authorList>
            <person name="Zhu S."/>
            <person name="Cao Y.-Z."/>
            <person name="Jiang C."/>
            <person name="Tan B.-Y."/>
            <person name="Wang Z."/>
            <person name="Feng S."/>
            <person name="Zhang L."/>
            <person name="Su X.-H."/>
            <person name="Brejova B."/>
            <person name="Vinar T."/>
            <person name="Xu M."/>
            <person name="Wang M.-X."/>
            <person name="Zhang S.-G."/>
            <person name="Huang M.-R."/>
            <person name="Wu R."/>
            <person name="Zhou Y."/>
        </authorList>
    </citation>
    <scope>NUCLEOTIDE SEQUENCE [LARGE SCALE GENOMIC DNA]</scope>
    <source>
        <strain evidence="14 15">MB_m1</strain>
    </source>
</reference>
<protein>
    <recommendedName>
        <fullName evidence="11">DNA-directed RNA polymerase</fullName>
        <ecNumber evidence="11">2.7.7.6</ecNumber>
    </recommendedName>
</protein>
<dbReference type="OMA" id="KWFEVDM"/>
<dbReference type="HOGENOM" id="CLU_003364_1_0_1"/>
<dbReference type="InParanoid" id="K1X9F9"/>
<dbReference type="PANTHER" id="PTHR10102:SF0">
    <property type="entry name" value="DNA-DIRECTED RNA POLYMERASE, MITOCHONDRIAL"/>
    <property type="match status" value="1"/>
</dbReference>
<organism evidence="14 15">
    <name type="scientific">Marssonina brunnea f. sp. multigermtubi (strain MB_m1)</name>
    <name type="common">Marssonina leaf spot fungus</name>
    <dbReference type="NCBI Taxonomy" id="1072389"/>
    <lineage>
        <taxon>Eukaryota</taxon>
        <taxon>Fungi</taxon>
        <taxon>Dikarya</taxon>
        <taxon>Ascomycota</taxon>
        <taxon>Pezizomycotina</taxon>
        <taxon>Leotiomycetes</taxon>
        <taxon>Helotiales</taxon>
        <taxon>Drepanopezizaceae</taxon>
        <taxon>Drepanopeziza</taxon>
    </lineage>
</organism>
<keyword evidence="5 11" id="KW-0808">Transferase</keyword>
<dbReference type="FunFam" id="1.10.150.20:FF:000041">
    <property type="entry name" value="DNA-directed RNA polymerase"/>
    <property type="match status" value="1"/>
</dbReference>
<evidence type="ECO:0000256" key="10">
    <source>
        <dbReference type="ARBA" id="ARBA00048552"/>
    </source>
</evidence>
<dbReference type="InterPro" id="IPR002092">
    <property type="entry name" value="DNA-dir_Rpol_phage-type"/>
</dbReference>
<dbReference type="Gene3D" id="1.10.287.280">
    <property type="match status" value="1"/>
</dbReference>
<evidence type="ECO:0000256" key="11">
    <source>
        <dbReference type="RuleBase" id="RU003805"/>
    </source>
</evidence>
<evidence type="ECO:0000256" key="12">
    <source>
        <dbReference type="SAM" id="MobiDB-lite"/>
    </source>
</evidence>
<evidence type="ECO:0000256" key="9">
    <source>
        <dbReference type="ARBA" id="ARBA00023163"/>
    </source>
</evidence>
<dbReference type="FunFam" id="1.10.287.280:FF:000001">
    <property type="entry name" value="DNA-directed RNA polymerase"/>
    <property type="match status" value="1"/>
</dbReference>
<dbReference type="GO" id="GO:0001018">
    <property type="term" value="F:mitochondrial promoter sequence-specific DNA binding"/>
    <property type="evidence" value="ECO:0007669"/>
    <property type="project" value="TreeGrafter"/>
</dbReference>
<proteinExistence type="inferred from homology"/>
<evidence type="ECO:0000256" key="6">
    <source>
        <dbReference type="ARBA" id="ARBA00022695"/>
    </source>
</evidence>
<evidence type="ECO:0000259" key="13">
    <source>
        <dbReference type="SMART" id="SM01311"/>
    </source>
</evidence>
<keyword evidence="6 11" id="KW-0548">Nucleotidyltransferase</keyword>
<dbReference type="Pfam" id="PF14700">
    <property type="entry name" value="RPOL_N"/>
    <property type="match status" value="1"/>
</dbReference>
<keyword evidence="9 11" id="KW-0804">Transcription</keyword>
<feature type="region of interest" description="Disordered" evidence="12">
    <location>
        <begin position="45"/>
        <end position="74"/>
    </location>
</feature>
<feature type="compositionally biased region" description="Polar residues" evidence="12">
    <location>
        <begin position="116"/>
        <end position="126"/>
    </location>
</feature>
<dbReference type="KEGG" id="mbe:MBM_00814"/>
<dbReference type="InterPro" id="IPR037159">
    <property type="entry name" value="RNA_POL_N_sf"/>
</dbReference>
<dbReference type="STRING" id="1072389.K1X9F9"/>
<evidence type="ECO:0000256" key="4">
    <source>
        <dbReference type="ARBA" id="ARBA00022478"/>
    </source>
</evidence>
<accession>K1X9F9</accession>
<evidence type="ECO:0000256" key="5">
    <source>
        <dbReference type="ARBA" id="ARBA00022679"/>
    </source>
</evidence>
<comment type="similarity">
    <text evidence="3 11">Belongs to the phage and mitochondrial RNA polymerase family.</text>
</comment>
<keyword evidence="4 11" id="KW-0240">DNA-directed RNA polymerase</keyword>
<sequence>MLVQSARRRARPDAIRYRPFHGQLRLPWLSPTFNASRIKRRRFVADAGPQAGGPRRRRNSQDASSVPPRRALATATGYMPMDDIPFERLRGMPPPTPSGSAYGLSDSDSMHGYQPYRSQPLNLGGSTTMPPMKYSRNFKGIGGDLSEIHSVFDACLQVGRIERAGVILQRISQINEIHAVDLVKLHNRYLRAAVEKVMTSPGDSALQELHKWFELHIRLPGLPQDTETVAYMVKASLQSPAGKRERLVRRYMDLLNEDSALQLLDAQVLTAQEIHETTQIYPKYNFVMETEEELHNPDTVEVAQLDQLESKIPTPSVKPTEQKGLGLKSLKKSLSLFTTLPYEGIDLSTASEEMKREVQQRLEKNAVESAIDRWRDESIHLSKMGLNTSLQTKSLGARMWKWQTVFEQYLKDEIAKVDAAENITAEKVNKKMLPEDLDRVIYGPFLRLLPPDKLAAVTILSAMTTMSSMGLDKGIPLSNAIMAIAKSVEDECAFDTIQKASKKNIWPNSNNRPDIGQLKRATRFRTSKPLIDLDQSETAEALEDRQWPLAMRAKVGAFLMSALIEVAKVPVALTHPETGEIVTQMQPAFCHAHQYKLGKKVGVIMANKSLVATLKREPVHSLLAKHLPMLVEPEPWSDFSKGGFLAHPSKIMRVKTGDKDQRYYAEAAIGQGDMTLTFKGLNVLGKTSWRINQQVFDVMLEAWNAGDAIANIPPETPNLKAPPEPEASQDPLERRQWIRAVKNVENHRSGLHSQRCFQNFQLEIARALKHEEFYFPHNVDFRGRAYPIPPYLNHMGADHCRGLLIFGKGRELGESGLRWLKIHAANVFGFDKASLSEREAFAMKHMDQMFEAAKNPLGGTRWWLNAEDPWQFLAACMELKNAMESPDPTRFVSHLPVHQDGTCNGLQHYAALGGDTWGAKQVNLEPADRPADVYTAVADLVKESIAEDLANGNQKAKILEGKVTRKVVKQTVMTNVYGVTYIGAKAQVRRQLVAAFPGLPNNEVINPNSLAAYVATKIFSALSTMFKGAHDIQFWLGECASRISTCLTAEQLTRLDSEWPRLVSEKAGKGPVTKTTGARYTPATLESLTQFKSSVIWTTPLHMPVVQPYRSSKSRIIVTNMQKINLSEPHRSDPVNKRKQLQGFPPNFIHSLDATHMLLSALECDKHGLSFAAVHDSFWTHASDVDKMNTALRECFIKIHSEDVVGRLRDEFIARYQGAMRVANLKVNTAAYREISLWRSNKDRDVGRKRRLPKTTRAPFLDELRLERKRMRLLASDDPLEVEKGKEMVTPTSIFLQHSAEQDLITDDDLGAAGLGDISTRQARLNAAEDESSDAEENIVGENMGSAEASSKVIDEEGLLRDPEADEPAAMDDATISKKTSFEKRLTKVASRVPKSTQIWLPLTFPPVPQKVRNPILTVLTMIYLLRDLGRIRCIQIDGQPVLLFLREKNASRSATIKSGS</sequence>
<evidence type="ECO:0000256" key="2">
    <source>
        <dbReference type="ARBA" id="ARBA00004173"/>
    </source>
</evidence>
<dbReference type="Proteomes" id="UP000006753">
    <property type="component" value="Unassembled WGS sequence"/>
</dbReference>
<dbReference type="eggNOG" id="KOG1038">
    <property type="taxonomic scope" value="Eukaryota"/>
</dbReference>
<dbReference type="InterPro" id="IPR046950">
    <property type="entry name" value="DNA-dir_Rpol_C_phage-type"/>
</dbReference>
<comment type="function">
    <text evidence="1 11">DNA-dependent RNA polymerase catalyzes the transcription of DNA into RNA using the four ribonucleoside triphosphates as substrates.</text>
</comment>
<keyword evidence="15" id="KW-1185">Reference proteome</keyword>
<keyword evidence="7" id="KW-0809">Transit peptide</keyword>
<dbReference type="PROSITE" id="PS00489">
    <property type="entry name" value="RNA_POL_PHAGE_2"/>
    <property type="match status" value="1"/>
</dbReference>
<feature type="compositionally biased region" description="Acidic residues" evidence="12">
    <location>
        <begin position="1328"/>
        <end position="1339"/>
    </location>
</feature>